<protein>
    <submittedName>
        <fullName evidence="5">Ankyrin repeat protein</fullName>
    </submittedName>
</protein>
<dbReference type="Pfam" id="PF24883">
    <property type="entry name" value="NPHP3_N"/>
    <property type="match status" value="1"/>
</dbReference>
<evidence type="ECO:0000313" key="5">
    <source>
        <dbReference type="EMBL" id="THZ82890.1"/>
    </source>
</evidence>
<keyword evidence="1" id="KW-0677">Repeat</keyword>
<dbReference type="PROSITE" id="PS50088">
    <property type="entry name" value="ANK_REPEAT"/>
    <property type="match status" value="1"/>
</dbReference>
<evidence type="ECO:0000256" key="1">
    <source>
        <dbReference type="ARBA" id="ARBA00022737"/>
    </source>
</evidence>
<dbReference type="EMBL" id="QZBT01000069">
    <property type="protein sequence ID" value="THZ82890.1"/>
    <property type="molecule type" value="Genomic_DNA"/>
</dbReference>
<dbReference type="PROSITE" id="PS50297">
    <property type="entry name" value="ANK_REP_REGION"/>
    <property type="match status" value="1"/>
</dbReference>
<dbReference type="Proteomes" id="UP000310039">
    <property type="component" value="Unassembled WGS sequence"/>
</dbReference>
<evidence type="ECO:0000313" key="6">
    <source>
        <dbReference type="Proteomes" id="UP000310039"/>
    </source>
</evidence>
<comment type="caution">
    <text evidence="5">The sequence shown here is derived from an EMBL/GenBank/DDBJ whole genome shotgun (WGS) entry which is preliminary data.</text>
</comment>
<dbReference type="Gene3D" id="3.40.50.300">
    <property type="entry name" value="P-loop containing nucleotide triphosphate hydrolases"/>
    <property type="match status" value="1"/>
</dbReference>
<dbReference type="Pfam" id="PF12796">
    <property type="entry name" value="Ank_2"/>
    <property type="match status" value="1"/>
</dbReference>
<evidence type="ECO:0000256" key="3">
    <source>
        <dbReference type="SAM" id="MobiDB-lite"/>
    </source>
</evidence>
<dbReference type="SUPFAM" id="SSF52540">
    <property type="entry name" value="P-loop containing nucleoside triphosphate hydrolases"/>
    <property type="match status" value="1"/>
</dbReference>
<dbReference type="PANTHER" id="PTHR10039:SF16">
    <property type="entry name" value="GPI INOSITOL-DEACYLASE"/>
    <property type="match status" value="1"/>
</dbReference>
<evidence type="ECO:0000259" key="4">
    <source>
        <dbReference type="Pfam" id="PF24883"/>
    </source>
</evidence>
<accession>A0A4S9XT71</accession>
<dbReference type="PANTHER" id="PTHR10039">
    <property type="entry name" value="AMELOGENIN"/>
    <property type="match status" value="1"/>
</dbReference>
<keyword evidence="2" id="KW-0040">ANK repeat</keyword>
<proteinExistence type="predicted"/>
<reference evidence="5 6" key="1">
    <citation type="submission" date="2018-10" db="EMBL/GenBank/DDBJ databases">
        <title>Fifty Aureobasidium pullulans genomes reveal a recombining polyextremotolerant generalist.</title>
        <authorList>
            <person name="Gostincar C."/>
            <person name="Turk M."/>
            <person name="Zajc J."/>
            <person name="Gunde-Cimerman N."/>
        </authorList>
    </citation>
    <scope>NUCLEOTIDE SEQUENCE [LARGE SCALE GENOMIC DNA]</scope>
    <source>
        <strain evidence="5 6">EXF-3403</strain>
    </source>
</reference>
<organism evidence="5 6">
    <name type="scientific">Aureobasidium pullulans</name>
    <name type="common">Black yeast</name>
    <name type="synonym">Pullularia pullulans</name>
    <dbReference type="NCBI Taxonomy" id="5580"/>
    <lineage>
        <taxon>Eukaryota</taxon>
        <taxon>Fungi</taxon>
        <taxon>Dikarya</taxon>
        <taxon>Ascomycota</taxon>
        <taxon>Pezizomycotina</taxon>
        <taxon>Dothideomycetes</taxon>
        <taxon>Dothideomycetidae</taxon>
        <taxon>Dothideales</taxon>
        <taxon>Saccotheciaceae</taxon>
        <taxon>Aureobasidium</taxon>
    </lineage>
</organism>
<feature type="repeat" description="ANK" evidence="2">
    <location>
        <begin position="691"/>
        <end position="723"/>
    </location>
</feature>
<dbReference type="InterPro" id="IPR002110">
    <property type="entry name" value="Ankyrin_rpt"/>
</dbReference>
<name>A0A4S9XT71_AURPU</name>
<dbReference type="Gene3D" id="1.25.40.20">
    <property type="entry name" value="Ankyrin repeat-containing domain"/>
    <property type="match status" value="1"/>
</dbReference>
<sequence length="808" mass="90077">MDPASVIGVIGVVLQITKTIYAYGDAVLEYKNEVARLRSELFGMHAALTQIEQDLSLVGKDGRHTLASPNLESPQFRQMLDETHTILEQLANTLQEDISRSRRLARRIIWPLKRPQIQDLATHLERLKSFFILATIRDTLEATRDIQLSIQALRQSIQDIQQSKEEQTLYMDAIRWLNPGDPQSIHTAASSARLDGTNSWFITGPFDNWVSGTSPLLWLNGKPGSGKTCLTAACVHKLQQKRCAVAYFYCSYNDLSSQEPHRILSSLIVQLCQSQPTARRSLLSAYDKVKSQNSLPNAPDIKTLVDLFGQMTNALNSTFFILVDGVDECGKNLAIVLRAIFQIATEGKRARLMLSSTENVAHIIQESISESKLTPNTVSMDLGKVSGDINDYINTQFSQQPKLKMLRRELRASLIERLQRQHHGSFRWTYCTIDDLTRRHTPKAIEKALDGVAPTLGEIYMGILQGVPDDMVQAAASMLQCLVSSLRQLTISELSEAVSFTFSDDFDEDDRLIEPDAVVHSLYSLVHYDLSSQRIELAHSSVRDFLTSPELSGKYHVDSVKANIDMSRICVHYLTLPSFQQVCSDQEDLNARKEDWPLLEYASAFWTRHIRVSPQESGEHLTAFSRFAASSDLRAGGNFAAWYQVIYPQGNPRVWSTKPLYMCAREGLVEPLRTLLATCTKDQIEHRGGARGSTALHVAATYGETEAVKLLLAAGADPNEHNDAGENGIQWAALYDHTETVRLLLEAGALPDLLRPESNPELHEQMVRHSLVPSSRHLGTEGSGKPGSPKKLEAVSLATAYMGQISLL</sequence>
<dbReference type="SMART" id="SM00248">
    <property type="entry name" value="ANK"/>
    <property type="match status" value="2"/>
</dbReference>
<feature type="region of interest" description="Disordered" evidence="3">
    <location>
        <begin position="772"/>
        <end position="791"/>
    </location>
</feature>
<feature type="domain" description="Nephrocystin 3-like N-terminal" evidence="4">
    <location>
        <begin position="196"/>
        <end position="356"/>
    </location>
</feature>
<gene>
    <name evidence="5" type="ORF">D6C84_05409</name>
</gene>
<dbReference type="InterPro" id="IPR036770">
    <property type="entry name" value="Ankyrin_rpt-contain_sf"/>
</dbReference>
<dbReference type="InterPro" id="IPR056884">
    <property type="entry name" value="NPHP3-like_N"/>
</dbReference>
<dbReference type="SUPFAM" id="SSF48403">
    <property type="entry name" value="Ankyrin repeat"/>
    <property type="match status" value="1"/>
</dbReference>
<dbReference type="InterPro" id="IPR027417">
    <property type="entry name" value="P-loop_NTPase"/>
</dbReference>
<evidence type="ECO:0000256" key="2">
    <source>
        <dbReference type="PROSITE-ProRule" id="PRU00023"/>
    </source>
</evidence>
<dbReference type="AlphaFoldDB" id="A0A4S9XT71"/>